<proteinExistence type="predicted"/>
<dbReference type="GeneID" id="110202310"/>
<evidence type="ECO:0000313" key="2">
    <source>
        <dbReference type="Proteomes" id="UP000515140"/>
    </source>
</evidence>
<feature type="compositionally biased region" description="Basic and acidic residues" evidence="1">
    <location>
        <begin position="100"/>
        <end position="129"/>
    </location>
</feature>
<feature type="compositionally biased region" description="Gly residues" evidence="1">
    <location>
        <begin position="132"/>
        <end position="141"/>
    </location>
</feature>
<dbReference type="KEGG" id="pcw:110202310"/>
<feature type="region of interest" description="Disordered" evidence="1">
    <location>
        <begin position="1"/>
        <end position="141"/>
    </location>
</feature>
<reference evidence="3" key="1">
    <citation type="submission" date="2025-08" db="UniProtKB">
        <authorList>
            <consortium name="RefSeq"/>
        </authorList>
    </citation>
    <scope>IDENTIFICATION</scope>
    <source>
        <tissue evidence="3">Spleen</tissue>
    </source>
</reference>
<gene>
    <name evidence="3" type="primary">LOC110202310</name>
</gene>
<sequence>MNCGGVSSPWNSQKTDEESYVLPDQEPPDARCIRSQMGKGRRSLGSHRPGPERGNVQSSRATTAASAGAEPPAPRRARAARAARGPGRGRGRGEGGGGGRSERGGGEKRRDWRSKDPGSRSLREAEREGSANGSGGRRSGL</sequence>
<name>A0A6P5JRQ5_PHACI</name>
<organism evidence="2 3">
    <name type="scientific">Phascolarctos cinereus</name>
    <name type="common">Koala</name>
    <dbReference type="NCBI Taxonomy" id="38626"/>
    <lineage>
        <taxon>Eukaryota</taxon>
        <taxon>Metazoa</taxon>
        <taxon>Chordata</taxon>
        <taxon>Craniata</taxon>
        <taxon>Vertebrata</taxon>
        <taxon>Euteleostomi</taxon>
        <taxon>Mammalia</taxon>
        <taxon>Metatheria</taxon>
        <taxon>Diprotodontia</taxon>
        <taxon>Phascolarctidae</taxon>
        <taxon>Phascolarctos</taxon>
    </lineage>
</organism>
<dbReference type="Proteomes" id="UP000515140">
    <property type="component" value="Unplaced"/>
</dbReference>
<keyword evidence="2" id="KW-1185">Reference proteome</keyword>
<feature type="compositionally biased region" description="Low complexity" evidence="1">
    <location>
        <begin position="58"/>
        <end position="70"/>
    </location>
</feature>
<evidence type="ECO:0000313" key="3">
    <source>
        <dbReference type="RefSeq" id="XP_020833991.1"/>
    </source>
</evidence>
<dbReference type="AlphaFoldDB" id="A0A6P5JRQ5"/>
<protein>
    <submittedName>
        <fullName evidence="3">Uncharacterized protein LOC110202310</fullName>
    </submittedName>
</protein>
<accession>A0A6P5JRQ5</accession>
<dbReference type="RefSeq" id="XP_020833991.1">
    <property type="nucleotide sequence ID" value="XM_020978332.1"/>
</dbReference>
<dbReference type="InParanoid" id="A0A6P5JRQ5"/>
<evidence type="ECO:0000256" key="1">
    <source>
        <dbReference type="SAM" id="MobiDB-lite"/>
    </source>
</evidence>